<reference evidence="1" key="1">
    <citation type="submission" date="2023-03" db="EMBL/GenBank/DDBJ databases">
        <title>Massive genome expansion in bonnet fungi (Mycena s.s.) driven by repeated elements and novel gene families across ecological guilds.</title>
        <authorList>
            <consortium name="Lawrence Berkeley National Laboratory"/>
            <person name="Harder C.B."/>
            <person name="Miyauchi S."/>
            <person name="Viragh M."/>
            <person name="Kuo A."/>
            <person name="Thoen E."/>
            <person name="Andreopoulos B."/>
            <person name="Lu D."/>
            <person name="Skrede I."/>
            <person name="Drula E."/>
            <person name="Henrissat B."/>
            <person name="Morin E."/>
            <person name="Kohler A."/>
            <person name="Barry K."/>
            <person name="LaButti K."/>
            <person name="Morin E."/>
            <person name="Salamov A."/>
            <person name="Lipzen A."/>
            <person name="Mereny Z."/>
            <person name="Hegedus B."/>
            <person name="Baldrian P."/>
            <person name="Stursova M."/>
            <person name="Weitz H."/>
            <person name="Taylor A."/>
            <person name="Grigoriev I.V."/>
            <person name="Nagy L.G."/>
            <person name="Martin F."/>
            <person name="Kauserud H."/>
        </authorList>
    </citation>
    <scope>NUCLEOTIDE SEQUENCE</scope>
    <source>
        <strain evidence="1">9144</strain>
    </source>
</reference>
<evidence type="ECO:0000313" key="1">
    <source>
        <dbReference type="EMBL" id="KAJ7204697.1"/>
    </source>
</evidence>
<comment type="caution">
    <text evidence="1">The sequence shown here is derived from an EMBL/GenBank/DDBJ whole genome shotgun (WGS) entry which is preliminary data.</text>
</comment>
<sequence>MVHAELCNCSYGNVTFVRAHDSFAFSEDLGACATIDQAIDIPSLAELLALRFGSAPSI</sequence>
<organism evidence="1 2">
    <name type="scientific">Mycena pura</name>
    <dbReference type="NCBI Taxonomy" id="153505"/>
    <lineage>
        <taxon>Eukaryota</taxon>
        <taxon>Fungi</taxon>
        <taxon>Dikarya</taxon>
        <taxon>Basidiomycota</taxon>
        <taxon>Agaricomycotina</taxon>
        <taxon>Agaricomycetes</taxon>
        <taxon>Agaricomycetidae</taxon>
        <taxon>Agaricales</taxon>
        <taxon>Marasmiineae</taxon>
        <taxon>Mycenaceae</taxon>
        <taxon>Mycena</taxon>
    </lineage>
</organism>
<dbReference type="EMBL" id="JARJCW010000046">
    <property type="protein sequence ID" value="KAJ7204697.1"/>
    <property type="molecule type" value="Genomic_DNA"/>
</dbReference>
<keyword evidence="2" id="KW-1185">Reference proteome</keyword>
<accession>A0AAD6V7C5</accession>
<protein>
    <submittedName>
        <fullName evidence="1">Uncharacterized protein</fullName>
    </submittedName>
</protein>
<evidence type="ECO:0000313" key="2">
    <source>
        <dbReference type="Proteomes" id="UP001219525"/>
    </source>
</evidence>
<name>A0AAD6V7C5_9AGAR</name>
<dbReference type="Proteomes" id="UP001219525">
    <property type="component" value="Unassembled WGS sequence"/>
</dbReference>
<dbReference type="AlphaFoldDB" id="A0AAD6V7C5"/>
<proteinExistence type="predicted"/>
<gene>
    <name evidence="1" type="ORF">GGX14DRAFT_569274</name>
</gene>